<organism evidence="4 5">
    <name type="scientific">Psophocarpus tetragonolobus</name>
    <name type="common">Winged bean</name>
    <name type="synonym">Dolichos tetragonolobus</name>
    <dbReference type="NCBI Taxonomy" id="3891"/>
    <lineage>
        <taxon>Eukaryota</taxon>
        <taxon>Viridiplantae</taxon>
        <taxon>Streptophyta</taxon>
        <taxon>Embryophyta</taxon>
        <taxon>Tracheophyta</taxon>
        <taxon>Spermatophyta</taxon>
        <taxon>Magnoliopsida</taxon>
        <taxon>eudicotyledons</taxon>
        <taxon>Gunneridae</taxon>
        <taxon>Pentapetalae</taxon>
        <taxon>rosids</taxon>
        <taxon>fabids</taxon>
        <taxon>Fabales</taxon>
        <taxon>Fabaceae</taxon>
        <taxon>Papilionoideae</taxon>
        <taxon>50 kb inversion clade</taxon>
        <taxon>NPAAA clade</taxon>
        <taxon>indigoferoid/millettioid clade</taxon>
        <taxon>Phaseoleae</taxon>
        <taxon>Psophocarpus</taxon>
    </lineage>
</organism>
<evidence type="ECO:0000259" key="3">
    <source>
        <dbReference type="Pfam" id="PF00561"/>
    </source>
</evidence>
<evidence type="ECO:0000313" key="4">
    <source>
        <dbReference type="EMBL" id="KAK7397159.1"/>
    </source>
</evidence>
<accession>A0AAN9SKD4</accession>
<reference evidence="4 5" key="1">
    <citation type="submission" date="2024-01" db="EMBL/GenBank/DDBJ databases">
        <title>The genomes of 5 underutilized Papilionoideae crops provide insights into root nodulation and disease resistanc.</title>
        <authorList>
            <person name="Jiang F."/>
        </authorList>
    </citation>
    <scope>NUCLEOTIDE SEQUENCE [LARGE SCALE GENOMIC DNA]</scope>
    <source>
        <strain evidence="4">DUOXIRENSHENG_FW03</strain>
        <tissue evidence="4">Leaves</tissue>
    </source>
</reference>
<protein>
    <recommendedName>
        <fullName evidence="3">AB hydrolase-1 domain-containing protein</fullName>
    </recommendedName>
</protein>
<name>A0AAN9SKD4_PSOTE</name>
<comment type="caution">
    <text evidence="4">The sequence shown here is derived from an EMBL/GenBank/DDBJ whole genome shotgun (WGS) entry which is preliminary data.</text>
</comment>
<dbReference type="AlphaFoldDB" id="A0AAN9SKD4"/>
<evidence type="ECO:0000256" key="2">
    <source>
        <dbReference type="ARBA" id="ARBA00038334"/>
    </source>
</evidence>
<dbReference type="InterPro" id="IPR000073">
    <property type="entry name" value="AB_hydrolase_1"/>
</dbReference>
<keyword evidence="5" id="KW-1185">Reference proteome</keyword>
<proteinExistence type="inferred from homology"/>
<sequence>MWQVEGFLSFNVHLVVSNNNFRKEMEGDGIEHRRVEVNGIKMHVAEKGKGPVVLLLHGFPELWYSWRHQIVGLSSLGYRVVAPDLRGFGDTDAPSSVSSYTMLHLVGDIVALINSLAVDRIFLVAHDWGAIIAWPRNPKMKPVDLMRAMITTEILTSAWTGAKVKVPVKFIIGDLDLVYTSLGMKDYIESAFKKDVPNLEQVVVQEGVGHFINQEAAEDVTNHIYHFINKYFHVTST</sequence>
<dbReference type="InterPro" id="IPR000639">
    <property type="entry name" value="Epox_hydrolase-like"/>
</dbReference>
<gene>
    <name evidence="4" type="ORF">VNO78_18326</name>
</gene>
<dbReference type="PANTHER" id="PTHR43329">
    <property type="entry name" value="EPOXIDE HYDROLASE"/>
    <property type="match status" value="1"/>
</dbReference>
<comment type="similarity">
    <text evidence="2">Belongs to the AB hydrolase superfamily. Epoxide hydrolase family.</text>
</comment>
<dbReference type="Proteomes" id="UP001386955">
    <property type="component" value="Unassembled WGS sequence"/>
</dbReference>
<dbReference type="Gene3D" id="3.40.50.1820">
    <property type="entry name" value="alpha/beta hydrolase"/>
    <property type="match status" value="2"/>
</dbReference>
<dbReference type="EMBL" id="JAYMYS010000004">
    <property type="protein sequence ID" value="KAK7397159.1"/>
    <property type="molecule type" value="Genomic_DNA"/>
</dbReference>
<feature type="domain" description="AB hydrolase-1" evidence="3">
    <location>
        <begin position="51"/>
        <end position="134"/>
    </location>
</feature>
<dbReference type="PRINTS" id="PR00412">
    <property type="entry name" value="EPOXHYDRLASE"/>
</dbReference>
<evidence type="ECO:0000256" key="1">
    <source>
        <dbReference type="ARBA" id="ARBA00022801"/>
    </source>
</evidence>
<dbReference type="Pfam" id="PF00561">
    <property type="entry name" value="Abhydrolase_1"/>
    <property type="match status" value="1"/>
</dbReference>
<keyword evidence="1" id="KW-0378">Hydrolase</keyword>
<evidence type="ECO:0000313" key="5">
    <source>
        <dbReference type="Proteomes" id="UP001386955"/>
    </source>
</evidence>
<dbReference type="SUPFAM" id="SSF53474">
    <property type="entry name" value="alpha/beta-Hydrolases"/>
    <property type="match status" value="1"/>
</dbReference>
<dbReference type="InterPro" id="IPR029058">
    <property type="entry name" value="AB_hydrolase_fold"/>
</dbReference>
<dbReference type="GO" id="GO:0016787">
    <property type="term" value="F:hydrolase activity"/>
    <property type="evidence" value="ECO:0007669"/>
    <property type="project" value="UniProtKB-KW"/>
</dbReference>